<evidence type="ECO:0000313" key="11">
    <source>
        <dbReference type="Proteomes" id="UP000478052"/>
    </source>
</evidence>
<evidence type="ECO:0000313" key="10">
    <source>
        <dbReference type="EMBL" id="KAF0763625.1"/>
    </source>
</evidence>
<dbReference type="PANTHER" id="PTHR11195:SF13">
    <property type="entry name" value="INVERTEBRATE-TYPE LYSOZYME 2-RELATED"/>
    <property type="match status" value="1"/>
</dbReference>
<keyword evidence="3" id="KW-0929">Antimicrobial</keyword>
<feature type="disulfide bond" evidence="8">
    <location>
        <begin position="60"/>
        <end position="65"/>
    </location>
</feature>
<feature type="disulfide bond" evidence="8">
    <location>
        <begin position="48"/>
        <end position="54"/>
    </location>
</feature>
<organism evidence="10 11">
    <name type="scientific">Aphis craccivora</name>
    <name type="common">Cowpea aphid</name>
    <dbReference type="NCBI Taxonomy" id="307492"/>
    <lineage>
        <taxon>Eukaryota</taxon>
        <taxon>Metazoa</taxon>
        <taxon>Ecdysozoa</taxon>
        <taxon>Arthropoda</taxon>
        <taxon>Hexapoda</taxon>
        <taxon>Insecta</taxon>
        <taxon>Pterygota</taxon>
        <taxon>Neoptera</taxon>
        <taxon>Paraneoptera</taxon>
        <taxon>Hemiptera</taxon>
        <taxon>Sternorrhyncha</taxon>
        <taxon>Aphidomorpha</taxon>
        <taxon>Aphidoidea</taxon>
        <taxon>Aphididae</taxon>
        <taxon>Aphidini</taxon>
        <taxon>Aphis</taxon>
        <taxon>Aphis</taxon>
    </lineage>
</organism>
<dbReference type="Proteomes" id="UP000478052">
    <property type="component" value="Unassembled WGS sequence"/>
</dbReference>
<dbReference type="GO" id="GO:0003796">
    <property type="term" value="F:lysozyme activity"/>
    <property type="evidence" value="ECO:0007669"/>
    <property type="project" value="UniProtKB-EC"/>
</dbReference>
<evidence type="ECO:0000256" key="6">
    <source>
        <dbReference type="ARBA" id="ARBA00023157"/>
    </source>
</evidence>
<evidence type="ECO:0000256" key="4">
    <source>
        <dbReference type="ARBA" id="ARBA00022638"/>
    </source>
</evidence>
<dbReference type="InterPro" id="IPR008597">
    <property type="entry name" value="Invert_lysozyme"/>
</dbReference>
<dbReference type="OrthoDB" id="6331689at2759"/>
<feature type="signal peptide" evidence="9">
    <location>
        <begin position="1"/>
        <end position="32"/>
    </location>
</feature>
<keyword evidence="5" id="KW-0378">Hydrolase</keyword>
<dbReference type="AlphaFoldDB" id="A0A6G0YZF9"/>
<dbReference type="GO" id="GO:0031640">
    <property type="term" value="P:killing of cells of another organism"/>
    <property type="evidence" value="ECO:0007669"/>
    <property type="project" value="UniProtKB-KW"/>
</dbReference>
<protein>
    <recommendedName>
        <fullName evidence="2">lysozyme</fullName>
        <ecNumber evidence="2">3.2.1.17</ecNumber>
    </recommendedName>
</protein>
<comment type="catalytic activity">
    <reaction evidence="1">
        <text>Hydrolysis of (1-&gt;4)-beta-linkages between N-acetylmuramic acid and N-acetyl-D-glucosamine residues in a peptidoglycan and between N-acetyl-D-glucosamine residues in chitodextrins.</text>
        <dbReference type="EC" id="3.2.1.17"/>
    </reaction>
</comment>
<dbReference type="FunFam" id="1.10.530.10:FF:000019">
    <property type="entry name" value="lysozyme"/>
    <property type="match status" value="1"/>
</dbReference>
<evidence type="ECO:0000256" key="7">
    <source>
        <dbReference type="ARBA" id="ARBA00023295"/>
    </source>
</evidence>
<feature type="chain" id="PRO_5026091440" description="lysozyme" evidence="9">
    <location>
        <begin position="33"/>
        <end position="195"/>
    </location>
</feature>
<evidence type="ECO:0000256" key="1">
    <source>
        <dbReference type="ARBA" id="ARBA00000632"/>
    </source>
</evidence>
<dbReference type="GO" id="GO:0042742">
    <property type="term" value="P:defense response to bacterium"/>
    <property type="evidence" value="ECO:0007669"/>
    <property type="project" value="UniProtKB-KW"/>
</dbReference>
<keyword evidence="11" id="KW-1185">Reference proteome</keyword>
<keyword evidence="9" id="KW-0732">Signal</keyword>
<accession>A0A6G0YZF9</accession>
<comment type="caution">
    <text evidence="10">The sequence shown here is derived from an EMBL/GenBank/DDBJ whole genome shotgun (WGS) entry which is preliminary data.</text>
</comment>
<feature type="disulfide bond" evidence="8">
    <location>
        <begin position="97"/>
        <end position="103"/>
    </location>
</feature>
<dbReference type="Pfam" id="PF05497">
    <property type="entry name" value="Destabilase"/>
    <property type="match status" value="1"/>
</dbReference>
<dbReference type="Gene3D" id="1.10.530.10">
    <property type="match status" value="1"/>
</dbReference>
<evidence type="ECO:0000256" key="5">
    <source>
        <dbReference type="ARBA" id="ARBA00022801"/>
    </source>
</evidence>
<dbReference type="PROSITE" id="PS51909">
    <property type="entry name" value="LYSOZYME_I"/>
    <property type="match status" value="1"/>
</dbReference>
<gene>
    <name evidence="10" type="ORF">FWK35_00020781</name>
</gene>
<proteinExistence type="predicted"/>
<sequence>MTRDPSGQRFLTCAAAAALLLIASWSSMTTTAGRYVSNLNVNCMRCLCYASTLCNSTVGCSRGYCGPYYLYRDYWKEAGQLVLPDDDPDRDQAFVDCASNMECAQKVVENYMVKWGKDCNKDGVTDCDDYARIHFNGREDCSAIENTNFGRRYETCRPVNSRGESTGSTVFRAFYAITVIYRTGSRRASETVVWG</sequence>
<feature type="disulfide bond" evidence="8">
    <location>
        <begin position="43"/>
        <end position="127"/>
    </location>
</feature>
<dbReference type="EC" id="3.2.1.17" evidence="2"/>
<dbReference type="EMBL" id="VUJU01001837">
    <property type="protein sequence ID" value="KAF0763625.1"/>
    <property type="molecule type" value="Genomic_DNA"/>
</dbReference>
<dbReference type="CDD" id="cd16890">
    <property type="entry name" value="lyz_i"/>
    <property type="match status" value="1"/>
</dbReference>
<dbReference type="PANTHER" id="PTHR11195">
    <property type="entry name" value="DESTABILASE-RELATED"/>
    <property type="match status" value="1"/>
</dbReference>
<evidence type="ECO:0000256" key="8">
    <source>
        <dbReference type="PIRSR" id="PIRSR608597-3"/>
    </source>
</evidence>
<name>A0A6G0YZF9_APHCR</name>
<reference evidence="10 11" key="1">
    <citation type="submission" date="2019-08" db="EMBL/GenBank/DDBJ databases">
        <title>Whole genome of Aphis craccivora.</title>
        <authorList>
            <person name="Voronova N.V."/>
            <person name="Shulinski R.S."/>
            <person name="Bandarenka Y.V."/>
            <person name="Zhorov D.G."/>
            <person name="Warner D."/>
        </authorList>
    </citation>
    <scope>NUCLEOTIDE SEQUENCE [LARGE SCALE GENOMIC DNA]</scope>
    <source>
        <strain evidence="10">180601</strain>
        <tissue evidence="10">Whole Body</tissue>
    </source>
</reference>
<keyword evidence="7" id="KW-0326">Glycosidase</keyword>
<evidence type="ECO:0000256" key="2">
    <source>
        <dbReference type="ARBA" id="ARBA00012732"/>
    </source>
</evidence>
<evidence type="ECO:0000256" key="3">
    <source>
        <dbReference type="ARBA" id="ARBA00022529"/>
    </source>
</evidence>
<keyword evidence="4" id="KW-0081">Bacteriolytic enzyme</keyword>
<keyword evidence="6 8" id="KW-1015">Disulfide bond</keyword>
<evidence type="ECO:0000256" key="9">
    <source>
        <dbReference type="SAM" id="SignalP"/>
    </source>
</evidence>